<name>A0A251VJ06_HELAN</name>
<dbReference type="EMBL" id="CM007891">
    <property type="protein sequence ID" value="OTG35259.1"/>
    <property type="molecule type" value="Genomic_DNA"/>
</dbReference>
<dbReference type="PANTHER" id="PTHR33270">
    <property type="entry name" value="BNAC05G50380D PROTEIN"/>
    <property type="match status" value="1"/>
</dbReference>
<dbReference type="OMA" id="IQRSHHY"/>
<reference evidence="3 5" key="1">
    <citation type="journal article" date="2017" name="Nature">
        <title>The sunflower genome provides insights into oil metabolism, flowering and Asterid evolution.</title>
        <authorList>
            <person name="Badouin H."/>
            <person name="Gouzy J."/>
            <person name="Grassa C.J."/>
            <person name="Murat F."/>
            <person name="Staton S.E."/>
            <person name="Cottret L."/>
            <person name="Lelandais-Briere C."/>
            <person name="Owens G.L."/>
            <person name="Carrere S."/>
            <person name="Mayjonade B."/>
            <person name="Legrand L."/>
            <person name="Gill N."/>
            <person name="Kane N.C."/>
            <person name="Bowers J.E."/>
            <person name="Hubner S."/>
            <person name="Bellec A."/>
            <person name="Berard A."/>
            <person name="Berges H."/>
            <person name="Blanchet N."/>
            <person name="Boniface M.C."/>
            <person name="Brunel D."/>
            <person name="Catrice O."/>
            <person name="Chaidir N."/>
            <person name="Claudel C."/>
            <person name="Donnadieu C."/>
            <person name="Faraut T."/>
            <person name="Fievet G."/>
            <person name="Helmstetter N."/>
            <person name="King M."/>
            <person name="Knapp S.J."/>
            <person name="Lai Z."/>
            <person name="Le Paslier M.C."/>
            <person name="Lippi Y."/>
            <person name="Lorenzon L."/>
            <person name="Mandel J.R."/>
            <person name="Marage G."/>
            <person name="Marchand G."/>
            <person name="Marquand E."/>
            <person name="Bret-Mestries E."/>
            <person name="Morien E."/>
            <person name="Nambeesan S."/>
            <person name="Nguyen T."/>
            <person name="Pegot-Espagnet P."/>
            <person name="Pouilly N."/>
            <person name="Raftis F."/>
            <person name="Sallet E."/>
            <person name="Schiex T."/>
            <person name="Thomas J."/>
            <person name="Vandecasteele C."/>
            <person name="Vares D."/>
            <person name="Vear F."/>
            <person name="Vautrin S."/>
            <person name="Crespi M."/>
            <person name="Mangin B."/>
            <person name="Burke J.M."/>
            <person name="Salse J."/>
            <person name="Munos S."/>
            <person name="Vincourt P."/>
            <person name="Rieseberg L.H."/>
            <person name="Langlade N.B."/>
        </authorList>
    </citation>
    <scope>NUCLEOTIDE SEQUENCE [LARGE SCALE GENOMIC DNA]</scope>
    <source>
        <strain evidence="5">cv. SF193</strain>
        <tissue evidence="3">Leaves</tissue>
    </source>
</reference>
<reference evidence="4" key="2">
    <citation type="submission" date="2017-02" db="EMBL/GenBank/DDBJ databases">
        <title>Sunflower complete genome.</title>
        <authorList>
            <person name="Langlade N."/>
            <person name="Munos S."/>
        </authorList>
    </citation>
    <scope>NUCLEOTIDE SEQUENCE [LARGE SCALE GENOMIC DNA]</scope>
    <source>
        <tissue evidence="4">Leaves</tissue>
    </source>
</reference>
<accession>A0A251VJ06</accession>
<dbReference type="InterPro" id="IPR040358">
    <property type="entry name" value="At4g22758-like"/>
</dbReference>
<feature type="domain" description="DUF7054" evidence="2">
    <location>
        <begin position="37"/>
        <end position="121"/>
    </location>
</feature>
<dbReference type="AlphaFoldDB" id="A0A251VJ06"/>
<organism evidence="4 5">
    <name type="scientific">Helianthus annuus</name>
    <name type="common">Common sunflower</name>
    <dbReference type="NCBI Taxonomy" id="4232"/>
    <lineage>
        <taxon>Eukaryota</taxon>
        <taxon>Viridiplantae</taxon>
        <taxon>Streptophyta</taxon>
        <taxon>Embryophyta</taxon>
        <taxon>Tracheophyta</taxon>
        <taxon>Spermatophyta</taxon>
        <taxon>Magnoliopsida</taxon>
        <taxon>eudicotyledons</taxon>
        <taxon>Gunneridae</taxon>
        <taxon>Pentapetalae</taxon>
        <taxon>asterids</taxon>
        <taxon>campanulids</taxon>
        <taxon>Asterales</taxon>
        <taxon>Asteraceae</taxon>
        <taxon>Asteroideae</taxon>
        <taxon>Heliantheae alliance</taxon>
        <taxon>Heliantheae</taxon>
        <taxon>Helianthus</taxon>
    </lineage>
</organism>
<keyword evidence="5" id="KW-1185">Reference proteome</keyword>
<evidence type="ECO:0000313" key="4">
    <source>
        <dbReference type="EMBL" id="OTG35259.1"/>
    </source>
</evidence>
<reference evidence="3" key="3">
    <citation type="submission" date="2020-06" db="EMBL/GenBank/DDBJ databases">
        <title>Helianthus annuus Genome sequencing and assembly Release 2.</title>
        <authorList>
            <person name="Gouzy J."/>
            <person name="Langlade N."/>
            <person name="Munos S."/>
        </authorList>
    </citation>
    <scope>NUCLEOTIDE SEQUENCE</scope>
    <source>
        <tissue evidence="3">Leaves</tissue>
    </source>
</reference>
<evidence type="ECO:0000256" key="1">
    <source>
        <dbReference type="SAM" id="MobiDB-lite"/>
    </source>
</evidence>
<evidence type="ECO:0000313" key="3">
    <source>
        <dbReference type="EMBL" id="KAF5824211.1"/>
    </source>
</evidence>
<sequence length="168" mass="18452">MTTKKSSLKRPERLTEKLTAVNGRVADMISGAVTRPKLTKLLLKVTVERSLVPVHVLISPESTVGDLIAAVLQQYSKEGRRPVIEAFNYPGFDLHYSQFCLERLSRDEKLNELGSRNFFLCSKQSAAGAGSNGGVMTASPSSSSTCSEDTGEVMRGEAVLFRFMEFML</sequence>
<dbReference type="Proteomes" id="UP000215914">
    <property type="component" value="Chromosome 2"/>
</dbReference>
<dbReference type="EMBL" id="MNCJ02000055">
    <property type="protein sequence ID" value="KAF5824211.1"/>
    <property type="molecule type" value="Genomic_DNA"/>
</dbReference>
<gene>
    <name evidence="4" type="ORF">HannXRQ_Chr02g0054821</name>
    <name evidence="3" type="ORF">HanXRQr2_Chr00c055g0833531</name>
</gene>
<evidence type="ECO:0000259" key="2">
    <source>
        <dbReference type="Pfam" id="PF23156"/>
    </source>
</evidence>
<dbReference type="PANTHER" id="PTHR33270:SF36">
    <property type="match status" value="1"/>
</dbReference>
<dbReference type="Pfam" id="PF23156">
    <property type="entry name" value="DUF7054"/>
    <property type="match status" value="1"/>
</dbReference>
<evidence type="ECO:0000313" key="5">
    <source>
        <dbReference type="Proteomes" id="UP000215914"/>
    </source>
</evidence>
<dbReference type="InParanoid" id="A0A251VJ06"/>
<proteinExistence type="predicted"/>
<feature type="region of interest" description="Disordered" evidence="1">
    <location>
        <begin position="130"/>
        <end position="150"/>
    </location>
</feature>
<protein>
    <recommendedName>
        <fullName evidence="2">DUF7054 domain-containing protein</fullName>
    </recommendedName>
</protein>
<dbReference type="OrthoDB" id="651546at2759"/>
<dbReference type="InterPro" id="IPR055482">
    <property type="entry name" value="DUF7054"/>
</dbReference>